<sequence length="131" mass="14042">MSCGCGTSAPIAPNSFPEISSPISFPQFSAPISSCGSQISFPEPISLPQISAPISFPQFSAPISSCGSQISFLEPISLPQIIFKKVLIKLLLLISFGSTIKCRNSEIKALIAKIVLRCFIRILLKTVISQN</sequence>
<accession>A0A3M7P8C0</accession>
<dbReference type="EMBL" id="REGN01012646">
    <property type="protein sequence ID" value="RMZ95030.1"/>
    <property type="molecule type" value="Genomic_DNA"/>
</dbReference>
<organism evidence="1 2">
    <name type="scientific">Brachionus plicatilis</name>
    <name type="common">Marine rotifer</name>
    <name type="synonym">Brachionus muelleri</name>
    <dbReference type="NCBI Taxonomy" id="10195"/>
    <lineage>
        <taxon>Eukaryota</taxon>
        <taxon>Metazoa</taxon>
        <taxon>Spiralia</taxon>
        <taxon>Gnathifera</taxon>
        <taxon>Rotifera</taxon>
        <taxon>Eurotatoria</taxon>
        <taxon>Monogononta</taxon>
        <taxon>Pseudotrocha</taxon>
        <taxon>Ploima</taxon>
        <taxon>Brachionidae</taxon>
        <taxon>Brachionus</taxon>
    </lineage>
</organism>
<evidence type="ECO:0000313" key="2">
    <source>
        <dbReference type="Proteomes" id="UP000276133"/>
    </source>
</evidence>
<gene>
    <name evidence="1" type="ORF">BpHYR1_053674</name>
</gene>
<protein>
    <submittedName>
        <fullName evidence="1">Uncharacterized protein</fullName>
    </submittedName>
</protein>
<name>A0A3M7P8C0_BRAPC</name>
<proteinExistence type="predicted"/>
<dbReference type="Proteomes" id="UP000276133">
    <property type="component" value="Unassembled WGS sequence"/>
</dbReference>
<evidence type="ECO:0000313" key="1">
    <source>
        <dbReference type="EMBL" id="RMZ95030.1"/>
    </source>
</evidence>
<reference evidence="1 2" key="1">
    <citation type="journal article" date="2018" name="Sci. Rep.">
        <title>Genomic signatures of local adaptation to the degree of environmental predictability in rotifers.</title>
        <authorList>
            <person name="Franch-Gras L."/>
            <person name="Hahn C."/>
            <person name="Garcia-Roger E.M."/>
            <person name="Carmona M.J."/>
            <person name="Serra M."/>
            <person name="Gomez A."/>
        </authorList>
    </citation>
    <scope>NUCLEOTIDE SEQUENCE [LARGE SCALE GENOMIC DNA]</scope>
    <source>
        <strain evidence="1">HYR1</strain>
    </source>
</reference>
<comment type="caution">
    <text evidence="1">The sequence shown here is derived from an EMBL/GenBank/DDBJ whole genome shotgun (WGS) entry which is preliminary data.</text>
</comment>
<keyword evidence="2" id="KW-1185">Reference proteome</keyword>
<dbReference type="AlphaFoldDB" id="A0A3M7P8C0"/>